<proteinExistence type="predicted"/>
<organism evidence="2 3">
    <name type="scientific">Caerostris extrusa</name>
    <name type="common">Bark spider</name>
    <name type="synonym">Caerostris bankana</name>
    <dbReference type="NCBI Taxonomy" id="172846"/>
    <lineage>
        <taxon>Eukaryota</taxon>
        <taxon>Metazoa</taxon>
        <taxon>Ecdysozoa</taxon>
        <taxon>Arthropoda</taxon>
        <taxon>Chelicerata</taxon>
        <taxon>Arachnida</taxon>
        <taxon>Araneae</taxon>
        <taxon>Araneomorphae</taxon>
        <taxon>Entelegynae</taxon>
        <taxon>Araneoidea</taxon>
        <taxon>Araneidae</taxon>
        <taxon>Caerostris</taxon>
    </lineage>
</organism>
<reference evidence="2 3" key="1">
    <citation type="submission" date="2021-06" db="EMBL/GenBank/DDBJ databases">
        <title>Caerostris extrusa draft genome.</title>
        <authorList>
            <person name="Kono N."/>
            <person name="Arakawa K."/>
        </authorList>
    </citation>
    <scope>NUCLEOTIDE SEQUENCE [LARGE SCALE GENOMIC DNA]</scope>
</reference>
<keyword evidence="3" id="KW-1185">Reference proteome</keyword>
<evidence type="ECO:0000313" key="3">
    <source>
        <dbReference type="Proteomes" id="UP001054945"/>
    </source>
</evidence>
<feature type="compositionally biased region" description="Polar residues" evidence="1">
    <location>
        <begin position="11"/>
        <end position="33"/>
    </location>
</feature>
<evidence type="ECO:0000256" key="1">
    <source>
        <dbReference type="SAM" id="MobiDB-lite"/>
    </source>
</evidence>
<dbReference type="Proteomes" id="UP001054945">
    <property type="component" value="Unassembled WGS sequence"/>
</dbReference>
<evidence type="ECO:0000313" key="2">
    <source>
        <dbReference type="EMBL" id="GIY74853.1"/>
    </source>
</evidence>
<dbReference type="AlphaFoldDB" id="A0AAV4VZH3"/>
<comment type="caution">
    <text evidence="2">The sequence shown here is derived from an EMBL/GenBank/DDBJ whole genome shotgun (WGS) entry which is preliminary data.</text>
</comment>
<sequence>MLQFEEHRSQSVKIQSSPQFRRNPINESTSRQTSVDKYRGRILIPQCRGCYGFLYSSENCYLKIHCGLCVEYCPTENAPSKQIRTDAV</sequence>
<gene>
    <name evidence="2" type="ORF">CEXT_678051</name>
</gene>
<dbReference type="EMBL" id="BPLR01015265">
    <property type="protein sequence ID" value="GIY74853.1"/>
    <property type="molecule type" value="Genomic_DNA"/>
</dbReference>
<evidence type="ECO:0008006" key="4">
    <source>
        <dbReference type="Google" id="ProtNLM"/>
    </source>
</evidence>
<protein>
    <recommendedName>
        <fullName evidence="4">4Fe-4S ferredoxin-type domain-containing protein</fullName>
    </recommendedName>
</protein>
<name>A0AAV4VZH3_CAEEX</name>
<feature type="region of interest" description="Disordered" evidence="1">
    <location>
        <begin position="1"/>
        <end position="35"/>
    </location>
</feature>
<accession>A0AAV4VZH3</accession>